<keyword evidence="6" id="KW-1185">Reference proteome</keyword>
<evidence type="ECO:0000259" key="4">
    <source>
        <dbReference type="Pfam" id="PF02737"/>
    </source>
</evidence>
<protein>
    <recommendedName>
        <fullName evidence="7">3-hydroxyacyl-CoA dehydrogenase</fullName>
    </recommendedName>
</protein>
<dbReference type="Gene3D" id="1.10.1040.50">
    <property type="match status" value="1"/>
</dbReference>
<dbReference type="Gene3D" id="3.40.50.720">
    <property type="entry name" value="NAD(P)-binding Rossmann-like Domain"/>
    <property type="match status" value="1"/>
</dbReference>
<proteinExistence type="inferred from homology"/>
<dbReference type="PANTHER" id="PTHR48075:SF7">
    <property type="entry name" value="3-HYDROXYACYL-COA DEHYDROGENASE-RELATED"/>
    <property type="match status" value="1"/>
</dbReference>
<dbReference type="InterPro" id="IPR006176">
    <property type="entry name" value="3-OHacyl-CoA_DH_NAD-bd"/>
</dbReference>
<reference evidence="5 6" key="1">
    <citation type="submission" date="2020-07" db="EMBL/GenBank/DDBJ databases">
        <title>non toxigenic Corynebacterium sp. nov from a clinical source.</title>
        <authorList>
            <person name="Bernier A.-M."/>
            <person name="Bernard K."/>
        </authorList>
    </citation>
    <scope>NUCLEOTIDE SEQUENCE [LARGE SCALE GENOMIC DNA]</scope>
    <source>
        <strain evidence="6">NML 93-0612</strain>
    </source>
</reference>
<dbReference type="GO" id="GO:0070403">
    <property type="term" value="F:NAD+ binding"/>
    <property type="evidence" value="ECO:0007669"/>
    <property type="project" value="InterPro"/>
</dbReference>
<dbReference type="EMBL" id="CP059833">
    <property type="protein sequence ID" value="QMV84480.1"/>
    <property type="molecule type" value="Genomic_DNA"/>
</dbReference>
<keyword evidence="2" id="KW-0560">Oxidoreductase</keyword>
<evidence type="ECO:0000313" key="6">
    <source>
        <dbReference type="Proteomes" id="UP000515570"/>
    </source>
</evidence>
<dbReference type="PANTHER" id="PTHR48075">
    <property type="entry name" value="3-HYDROXYACYL-COA DEHYDROGENASE FAMILY PROTEIN"/>
    <property type="match status" value="1"/>
</dbReference>
<dbReference type="GO" id="GO:0006631">
    <property type="term" value="P:fatty acid metabolic process"/>
    <property type="evidence" value="ECO:0007669"/>
    <property type="project" value="InterPro"/>
</dbReference>
<dbReference type="Proteomes" id="UP000515570">
    <property type="component" value="Chromosome"/>
</dbReference>
<organism evidence="5 6">
    <name type="scientific">Corynebacterium hindlerae</name>
    <dbReference type="NCBI Taxonomy" id="699041"/>
    <lineage>
        <taxon>Bacteria</taxon>
        <taxon>Bacillati</taxon>
        <taxon>Actinomycetota</taxon>
        <taxon>Actinomycetes</taxon>
        <taxon>Mycobacteriales</taxon>
        <taxon>Corynebacteriaceae</taxon>
        <taxon>Corynebacterium</taxon>
    </lineage>
</organism>
<dbReference type="InterPro" id="IPR006108">
    <property type="entry name" value="3HC_DH_C"/>
</dbReference>
<dbReference type="SUPFAM" id="SSF51735">
    <property type="entry name" value="NAD(P)-binding Rossmann-fold domains"/>
    <property type="match status" value="1"/>
</dbReference>
<accession>A0A7G5FCY9</accession>
<dbReference type="Pfam" id="PF02737">
    <property type="entry name" value="3HCDH_N"/>
    <property type="match status" value="1"/>
</dbReference>
<gene>
    <name evidence="5" type="ORF">HW450_08900</name>
</gene>
<dbReference type="RefSeq" id="WP_182385289.1">
    <property type="nucleotide sequence ID" value="NZ_CP059833.1"/>
</dbReference>
<evidence type="ECO:0008006" key="7">
    <source>
        <dbReference type="Google" id="ProtNLM"/>
    </source>
</evidence>
<dbReference type="SUPFAM" id="SSF48179">
    <property type="entry name" value="6-phosphogluconate dehydrogenase C-terminal domain-like"/>
    <property type="match status" value="2"/>
</dbReference>
<comment type="similarity">
    <text evidence="1">Belongs to the 3-hydroxyacyl-CoA dehydrogenase family.</text>
</comment>
<dbReference type="AlphaFoldDB" id="A0A7G5FCY9"/>
<feature type="domain" description="3-hydroxyacyl-CoA dehydrogenase NAD binding" evidence="4">
    <location>
        <begin position="6"/>
        <end position="172"/>
    </location>
</feature>
<feature type="domain" description="3-hydroxyacyl-CoA dehydrogenase C-terminal" evidence="3">
    <location>
        <begin position="175"/>
        <end position="276"/>
    </location>
</feature>
<name>A0A7G5FCY9_9CORY</name>
<evidence type="ECO:0000256" key="1">
    <source>
        <dbReference type="ARBA" id="ARBA00009463"/>
    </source>
</evidence>
<dbReference type="InterPro" id="IPR008927">
    <property type="entry name" value="6-PGluconate_DH-like_C_sf"/>
</dbReference>
<sequence length="365" mass="39737">MPISTAAVIGAGSMGAGIAALMASSGMKVYLFDLDRDGAQRGIDLQLQRGGFPSPELAENVTPASTATDLDLVKECDWVVEAIFEDLQAKHDLYRQLELKDGAYLSSNTSTLPLSELVRGVKDPDRFAITHFFNPPHIMQLVELVAPHPETHATLEQAITDQLGKTALTCRDTPGFIANRVGCFWLAAGVHLARKHGLSYELADATFGRPFGIPRTGIFGLLDYIGLQLVDPIWGSLEDSLPADDGYSQYPLRGDAFIAGLVERGLIGSTGPGGFYRGREETIDTDFTYRPRQTPTLPADDPRELMASDTPSGNFARELFHTMLEYCRTHCSEIANSPADIDTGLKLGFGWKKGIFELAEDLGEL</sequence>
<evidence type="ECO:0000313" key="5">
    <source>
        <dbReference type="EMBL" id="QMV84480.1"/>
    </source>
</evidence>
<dbReference type="GO" id="GO:0016616">
    <property type="term" value="F:oxidoreductase activity, acting on the CH-OH group of donors, NAD or NADP as acceptor"/>
    <property type="evidence" value="ECO:0007669"/>
    <property type="project" value="InterPro"/>
</dbReference>
<dbReference type="InterPro" id="IPR036291">
    <property type="entry name" value="NAD(P)-bd_dom_sf"/>
</dbReference>
<evidence type="ECO:0000259" key="3">
    <source>
        <dbReference type="Pfam" id="PF00725"/>
    </source>
</evidence>
<dbReference type="Pfam" id="PF00725">
    <property type="entry name" value="3HCDH"/>
    <property type="match status" value="1"/>
</dbReference>
<evidence type="ECO:0000256" key="2">
    <source>
        <dbReference type="ARBA" id="ARBA00023002"/>
    </source>
</evidence>